<sequence length="57" mass="6556">MADNQNPKKTIRELTQEKFQEEVARELGIDLNNAAFPERDIRRLENTLHAGDDDSDS</sequence>
<gene>
    <name evidence="1" type="ORF">HIJ39_07070</name>
</gene>
<dbReference type="RefSeq" id="WP_169098094.1">
    <property type="nucleotide sequence ID" value="NZ_JABBVZ010000017.1"/>
</dbReference>
<dbReference type="Proteomes" id="UP000533476">
    <property type="component" value="Unassembled WGS sequence"/>
</dbReference>
<accession>A0A7Y0L487</accession>
<evidence type="ECO:0000313" key="1">
    <source>
        <dbReference type="EMBL" id="NMP22110.1"/>
    </source>
</evidence>
<proteinExistence type="predicted"/>
<protein>
    <submittedName>
        <fullName evidence="1">Uncharacterized protein</fullName>
    </submittedName>
</protein>
<keyword evidence="2" id="KW-1185">Reference proteome</keyword>
<evidence type="ECO:0000313" key="2">
    <source>
        <dbReference type="Proteomes" id="UP000533476"/>
    </source>
</evidence>
<comment type="caution">
    <text evidence="1">The sequence shown here is derived from an EMBL/GenBank/DDBJ whole genome shotgun (WGS) entry which is preliminary data.</text>
</comment>
<organism evidence="1 2">
    <name type="scientific">Sulfobacillus harzensis</name>
    <dbReference type="NCBI Taxonomy" id="2729629"/>
    <lineage>
        <taxon>Bacteria</taxon>
        <taxon>Bacillati</taxon>
        <taxon>Bacillota</taxon>
        <taxon>Clostridia</taxon>
        <taxon>Eubacteriales</taxon>
        <taxon>Clostridiales Family XVII. Incertae Sedis</taxon>
        <taxon>Sulfobacillus</taxon>
    </lineage>
</organism>
<name>A0A7Y0L487_9FIRM</name>
<dbReference type="AlphaFoldDB" id="A0A7Y0L487"/>
<dbReference type="EMBL" id="JABBVZ010000017">
    <property type="protein sequence ID" value="NMP22110.1"/>
    <property type="molecule type" value="Genomic_DNA"/>
</dbReference>
<reference evidence="1 2" key="1">
    <citation type="submission" date="2020-04" db="EMBL/GenBank/DDBJ databases">
        <authorList>
            <person name="Zhang R."/>
            <person name="Schippers A."/>
        </authorList>
    </citation>
    <scope>NUCLEOTIDE SEQUENCE [LARGE SCALE GENOMIC DNA]</scope>
    <source>
        <strain evidence="1 2">DSM 109850</strain>
    </source>
</reference>